<dbReference type="SUPFAM" id="SSF55073">
    <property type="entry name" value="Nucleotide cyclase"/>
    <property type="match status" value="1"/>
</dbReference>
<dbReference type="Pfam" id="PF00990">
    <property type="entry name" value="GGDEF"/>
    <property type="match status" value="1"/>
</dbReference>
<evidence type="ECO:0000259" key="3">
    <source>
        <dbReference type="PROSITE" id="PS50887"/>
    </source>
</evidence>
<reference evidence="4 5" key="1">
    <citation type="submission" date="2016-08" db="EMBL/GenBank/DDBJ databases">
        <title>Draft genome of the agarase producing Sphingomonas sp. MCT13.</title>
        <authorList>
            <person name="D'Andrea M.M."/>
            <person name="Rossolini G.M."/>
            <person name="Thaller M.C."/>
        </authorList>
    </citation>
    <scope>NUCLEOTIDE SEQUENCE [LARGE SCALE GENOMIC DNA]</scope>
    <source>
        <strain evidence="4 5">MCT13</strain>
    </source>
</reference>
<dbReference type="InterPro" id="IPR052155">
    <property type="entry name" value="Biofilm_reg_signaling"/>
</dbReference>
<keyword evidence="1" id="KW-0472">Membrane</keyword>
<dbReference type="CDD" id="cd01949">
    <property type="entry name" value="GGDEF"/>
    <property type="match status" value="1"/>
</dbReference>
<proteinExistence type="predicted"/>
<gene>
    <name evidence="4" type="ORF">BFL28_09950</name>
</gene>
<dbReference type="InterPro" id="IPR000160">
    <property type="entry name" value="GGDEF_dom"/>
</dbReference>
<dbReference type="Pfam" id="PF00563">
    <property type="entry name" value="EAL"/>
    <property type="match status" value="1"/>
</dbReference>
<protein>
    <submittedName>
        <fullName evidence="4">Response regulator PleD</fullName>
    </submittedName>
</protein>
<evidence type="ECO:0000256" key="1">
    <source>
        <dbReference type="SAM" id="Phobius"/>
    </source>
</evidence>
<dbReference type="InterPro" id="IPR035919">
    <property type="entry name" value="EAL_sf"/>
</dbReference>
<dbReference type="EMBL" id="MDDS01000005">
    <property type="protein sequence ID" value="ODP39399.1"/>
    <property type="molecule type" value="Genomic_DNA"/>
</dbReference>
<keyword evidence="1" id="KW-1133">Transmembrane helix</keyword>
<dbReference type="InterPro" id="IPR043128">
    <property type="entry name" value="Rev_trsase/Diguanyl_cyclase"/>
</dbReference>
<comment type="caution">
    <text evidence="4">The sequence shown here is derived from an EMBL/GenBank/DDBJ whole genome shotgun (WGS) entry which is preliminary data.</text>
</comment>
<sequence length="560" mass="60620">MTGVTLKSRAIVFAICAGAFVFILALATTWRGGFDGTNATRALMAAIICAVMCWAYAERTIASTAGAIDAAIDRMARAAGGDLESPIPAEVSECVPQLSTAMDALFRQLHANLDSVQRLALFDPVTALPNRVHFRRSCEQLLTDMPPDRTAALLFIDLDRFKTVNDTLGHAMGDQLLAMVANRLRAVVDRFARDGEAAMPLIGRLSGDEFTMFFPALAQVREAERIGRGILFALSEPFDLGDHEVSIGASVGIALRPEHGSTLTDLMRAADAAMYHAKSNGRGRAEHFSDRLAIQMADRVQLESELREAVEHDQFSLVYQPQIAAADGRIVAAEALLRWQHPEQGERLPSSFIARAEETGLMVEIGEWVVQSVARSIARWGALGVEQRMAVNISPRQLDHAAFFRRLREAMHDAGAPARLLELEITETLAMHCSDEVIDAIAMLRADGASIAIDDFGTGYSNLARLRDLPVDRVKVDRSLIEHVAVEAEARTIAQAVIGLIHGLGCEAVAEGIETQAQLDVLRVIGCDVLQGFAIAPPMAEADFLAWARSAPGEAIRAAG</sequence>
<accession>A0A1E3M087</accession>
<dbReference type="AlphaFoldDB" id="A0A1E3M087"/>
<dbReference type="InterPro" id="IPR029787">
    <property type="entry name" value="Nucleotide_cyclase"/>
</dbReference>
<evidence type="ECO:0000313" key="4">
    <source>
        <dbReference type="EMBL" id="ODP39399.1"/>
    </source>
</evidence>
<name>A0A1E3M087_9SPHN</name>
<feature type="transmembrane region" description="Helical" evidence="1">
    <location>
        <begin position="6"/>
        <end position="27"/>
    </location>
</feature>
<dbReference type="SMART" id="SM00267">
    <property type="entry name" value="GGDEF"/>
    <property type="match status" value="1"/>
</dbReference>
<dbReference type="NCBIfam" id="TIGR00254">
    <property type="entry name" value="GGDEF"/>
    <property type="match status" value="1"/>
</dbReference>
<dbReference type="RefSeq" id="WP_069318901.1">
    <property type="nucleotide sequence ID" value="NZ_MDDS01000005.1"/>
</dbReference>
<evidence type="ECO:0000259" key="2">
    <source>
        <dbReference type="PROSITE" id="PS50883"/>
    </source>
</evidence>
<dbReference type="OrthoDB" id="9814202at2"/>
<feature type="domain" description="GGDEF" evidence="3">
    <location>
        <begin position="149"/>
        <end position="290"/>
    </location>
</feature>
<dbReference type="Gene3D" id="3.30.70.270">
    <property type="match status" value="1"/>
</dbReference>
<dbReference type="CDD" id="cd01948">
    <property type="entry name" value="EAL"/>
    <property type="match status" value="1"/>
</dbReference>
<dbReference type="PANTHER" id="PTHR44757">
    <property type="entry name" value="DIGUANYLATE CYCLASE DGCP"/>
    <property type="match status" value="1"/>
</dbReference>
<keyword evidence="1" id="KW-0812">Transmembrane</keyword>
<dbReference type="Gene3D" id="3.20.20.450">
    <property type="entry name" value="EAL domain"/>
    <property type="match status" value="1"/>
</dbReference>
<dbReference type="SUPFAM" id="SSF141868">
    <property type="entry name" value="EAL domain-like"/>
    <property type="match status" value="1"/>
</dbReference>
<dbReference type="SMART" id="SM00052">
    <property type="entry name" value="EAL"/>
    <property type="match status" value="1"/>
</dbReference>
<dbReference type="STRING" id="1888892.BFL28_09950"/>
<dbReference type="InterPro" id="IPR001633">
    <property type="entry name" value="EAL_dom"/>
</dbReference>
<dbReference type="PANTHER" id="PTHR44757:SF2">
    <property type="entry name" value="BIOFILM ARCHITECTURE MAINTENANCE PROTEIN MBAA"/>
    <property type="match status" value="1"/>
</dbReference>
<evidence type="ECO:0000313" key="5">
    <source>
        <dbReference type="Proteomes" id="UP000094487"/>
    </source>
</evidence>
<feature type="domain" description="EAL" evidence="2">
    <location>
        <begin position="299"/>
        <end position="552"/>
    </location>
</feature>
<dbReference type="Proteomes" id="UP000094487">
    <property type="component" value="Unassembled WGS sequence"/>
</dbReference>
<dbReference type="PROSITE" id="PS50883">
    <property type="entry name" value="EAL"/>
    <property type="match status" value="1"/>
</dbReference>
<dbReference type="PROSITE" id="PS50887">
    <property type="entry name" value="GGDEF"/>
    <property type="match status" value="1"/>
</dbReference>
<organism evidence="4 5">
    <name type="scientific">Sphingomonas turrisvirgatae</name>
    <dbReference type="NCBI Taxonomy" id="1888892"/>
    <lineage>
        <taxon>Bacteria</taxon>
        <taxon>Pseudomonadati</taxon>
        <taxon>Pseudomonadota</taxon>
        <taxon>Alphaproteobacteria</taxon>
        <taxon>Sphingomonadales</taxon>
        <taxon>Sphingomonadaceae</taxon>
        <taxon>Sphingomonas</taxon>
    </lineage>
</organism>
<keyword evidence="5" id="KW-1185">Reference proteome</keyword>